<dbReference type="GO" id="GO:0004984">
    <property type="term" value="F:olfactory receptor activity"/>
    <property type="evidence" value="ECO:0007669"/>
    <property type="project" value="InterPro"/>
</dbReference>
<keyword evidence="6 10" id="KW-1133">Transmembrane helix</keyword>
<feature type="transmembrane region" description="Helical" evidence="10">
    <location>
        <begin position="222"/>
        <end position="242"/>
    </location>
</feature>
<feature type="transmembrane region" description="Helical" evidence="10">
    <location>
        <begin position="25"/>
        <end position="44"/>
    </location>
</feature>
<dbReference type="AlphaFoldDB" id="A0A1S5VFM8"/>
<evidence type="ECO:0000256" key="6">
    <source>
        <dbReference type="ARBA" id="ARBA00022989"/>
    </source>
</evidence>
<accession>A0A1S5VFM8</accession>
<proteinExistence type="evidence at transcript level"/>
<dbReference type="Pfam" id="PF02949">
    <property type="entry name" value="7tm_6"/>
    <property type="match status" value="1"/>
</dbReference>
<evidence type="ECO:0000256" key="4">
    <source>
        <dbReference type="ARBA" id="ARBA00022692"/>
    </source>
</evidence>
<keyword evidence="7 10" id="KW-0472">Membrane</keyword>
<keyword evidence="5 10" id="KW-0552">Olfaction</keyword>
<comment type="caution">
    <text evidence="10">Lacks conserved residue(s) required for the propagation of feature annotation.</text>
</comment>
<keyword evidence="8 10" id="KW-0675">Receptor</keyword>
<evidence type="ECO:0000256" key="10">
    <source>
        <dbReference type="RuleBase" id="RU351113"/>
    </source>
</evidence>
<keyword evidence="2" id="KW-1003">Cell membrane</keyword>
<evidence type="ECO:0000256" key="3">
    <source>
        <dbReference type="ARBA" id="ARBA00022606"/>
    </source>
</evidence>
<dbReference type="GO" id="GO:0005549">
    <property type="term" value="F:odorant binding"/>
    <property type="evidence" value="ECO:0007669"/>
    <property type="project" value="InterPro"/>
</dbReference>
<comment type="subcellular location">
    <subcellularLocation>
        <location evidence="1 10">Cell membrane</location>
        <topology evidence="1 10">Multi-pass membrane protein</topology>
    </subcellularLocation>
</comment>
<dbReference type="PANTHER" id="PTHR21137:SF35">
    <property type="entry name" value="ODORANT RECEPTOR 19A-RELATED"/>
    <property type="match status" value="1"/>
</dbReference>
<dbReference type="EMBL" id="KY445508">
    <property type="protein sequence ID" value="AQN78443.1"/>
    <property type="molecule type" value="mRNA"/>
</dbReference>
<feature type="transmembrane region" description="Helical" evidence="10">
    <location>
        <begin position="254"/>
        <end position="272"/>
    </location>
</feature>
<evidence type="ECO:0000256" key="5">
    <source>
        <dbReference type="ARBA" id="ARBA00022725"/>
    </source>
</evidence>
<evidence type="ECO:0000256" key="8">
    <source>
        <dbReference type="ARBA" id="ARBA00023170"/>
    </source>
</evidence>
<evidence type="ECO:0000256" key="7">
    <source>
        <dbReference type="ARBA" id="ARBA00023136"/>
    </source>
</evidence>
<dbReference type="InterPro" id="IPR004117">
    <property type="entry name" value="7tm6_olfct_rcpt"/>
</dbReference>
<comment type="similarity">
    <text evidence="10">Belongs to the insect chemoreceptor superfamily. Heteromeric odorant receptor channel (TC 1.A.69) family.</text>
</comment>
<sequence length="340" mass="38670">MYSFTLSQFAMLYEAANDLNDLADAVFMLVMLSVISSKMVNLIVKRKVIAGMMKSLQHDPFYPQDAEEFRIDSKAADNINFFTLWYGIMTESTCTMLTLASFKRDIPRMELPYKAWMPFSITSPMTFWIAYLHQTLGLYIAANVDIGFDSFVINMMMMTCVQLKILKHRIGKINHTMNSAQSSYKNLFSIVHQMHLETKLIANCTKHHIAISEFADLQNDTFGVSVFLQYCAGSLILCASTFSVSQLEPFSADFMSLVIYVMCILIQIFIYCQYANEMTVASESIRDAIYAMDWTSLTVNAQKSLIIIMARTLQPIQFTIGHISLCLDSFSSVRTIIFSL</sequence>
<dbReference type="PANTHER" id="PTHR21137">
    <property type="entry name" value="ODORANT RECEPTOR"/>
    <property type="match status" value="1"/>
</dbReference>
<protein>
    <recommendedName>
        <fullName evidence="10">Odorant receptor</fullName>
    </recommendedName>
</protein>
<keyword evidence="3 10" id="KW-0716">Sensory transduction</keyword>
<keyword evidence="9 10" id="KW-0807">Transducer</keyword>
<evidence type="ECO:0000313" key="11">
    <source>
        <dbReference type="EMBL" id="AQN78443.1"/>
    </source>
</evidence>
<evidence type="ECO:0000256" key="1">
    <source>
        <dbReference type="ARBA" id="ARBA00004651"/>
    </source>
</evidence>
<organism evidence="11">
    <name type="scientific">Meteorus pulchricornis</name>
    <dbReference type="NCBI Taxonomy" id="51522"/>
    <lineage>
        <taxon>Eukaryota</taxon>
        <taxon>Metazoa</taxon>
        <taxon>Ecdysozoa</taxon>
        <taxon>Arthropoda</taxon>
        <taxon>Hexapoda</taxon>
        <taxon>Insecta</taxon>
        <taxon>Pterygota</taxon>
        <taxon>Neoptera</taxon>
        <taxon>Endopterygota</taxon>
        <taxon>Hymenoptera</taxon>
        <taxon>Apocrita</taxon>
        <taxon>Ichneumonoidea</taxon>
        <taxon>Braconidae</taxon>
        <taxon>Meteorinae</taxon>
        <taxon>Meteorus</taxon>
    </lineage>
</organism>
<evidence type="ECO:0000256" key="2">
    <source>
        <dbReference type="ARBA" id="ARBA00022475"/>
    </source>
</evidence>
<dbReference type="GO" id="GO:0007165">
    <property type="term" value="P:signal transduction"/>
    <property type="evidence" value="ECO:0007669"/>
    <property type="project" value="UniProtKB-KW"/>
</dbReference>
<dbReference type="GO" id="GO:0005886">
    <property type="term" value="C:plasma membrane"/>
    <property type="evidence" value="ECO:0007669"/>
    <property type="project" value="UniProtKB-SubCell"/>
</dbReference>
<feature type="transmembrane region" description="Helical" evidence="10">
    <location>
        <begin position="113"/>
        <end position="132"/>
    </location>
</feature>
<reference evidence="11" key="1">
    <citation type="journal article" date="2017" name="Comp. Biochem. Physiol. Part D Genomics Proteomics">
        <title>Candidate chemosensory genes identified in the endoparasitoid Meteorus pulchricornis (Hymenoptera: Braconidae) by antennal transcriptome analysis.</title>
        <authorList>
            <person name="Sheng S."/>
            <person name="Liao C.W."/>
            <person name="Zheng Y."/>
            <person name="Zhou Y."/>
            <person name="Xu Y."/>
            <person name="Song W.M."/>
            <person name="He P."/>
            <person name="Zhang J."/>
            <person name="Wu F.A."/>
        </authorList>
    </citation>
    <scope>NUCLEOTIDE SEQUENCE</scope>
    <source>
        <strain evidence="11">Zhenjiang</strain>
    </source>
</reference>
<name>A0A1S5VFM8_9HYME</name>
<keyword evidence="4 10" id="KW-0812">Transmembrane</keyword>
<evidence type="ECO:0000256" key="9">
    <source>
        <dbReference type="ARBA" id="ARBA00023224"/>
    </source>
</evidence>